<evidence type="ECO:0000256" key="8">
    <source>
        <dbReference type="ARBA" id="ARBA00022723"/>
    </source>
</evidence>
<comment type="similarity">
    <text evidence="3">Belongs to the nitrite and sulfite reductase 4Fe-4S domain family.</text>
</comment>
<dbReference type="InterPro" id="IPR041575">
    <property type="entry name" value="Rubredoxin_C"/>
</dbReference>
<dbReference type="UniPathway" id="UPA00653"/>
<dbReference type="FunFam" id="1.10.10.1100:FF:000002">
    <property type="entry name" value="Nitrite reductase large subunit"/>
    <property type="match status" value="1"/>
</dbReference>
<keyword evidence="13 15" id="KW-0534">Nitrate assimilation</keyword>
<dbReference type="Pfam" id="PF07992">
    <property type="entry name" value="Pyr_redox_2"/>
    <property type="match status" value="1"/>
</dbReference>
<dbReference type="OrthoDB" id="9768666at2"/>
<evidence type="ECO:0000256" key="9">
    <source>
        <dbReference type="ARBA" id="ARBA00022827"/>
    </source>
</evidence>
<dbReference type="Proteomes" id="UP000241885">
    <property type="component" value="Chromosome"/>
</dbReference>
<keyword evidence="9 15" id="KW-0274">FAD</keyword>
<dbReference type="GO" id="GO:0008942">
    <property type="term" value="F:nitrite reductase [NAD(P)H] activity"/>
    <property type="evidence" value="ECO:0007669"/>
    <property type="project" value="UniProtKB-EC"/>
</dbReference>
<dbReference type="Pfam" id="PF03460">
    <property type="entry name" value="NIR_SIR_ferr"/>
    <property type="match status" value="1"/>
</dbReference>
<dbReference type="KEGG" id="tak:Tharo_1008"/>
<dbReference type="SUPFAM" id="SSF51905">
    <property type="entry name" value="FAD/NAD(P)-binding domain"/>
    <property type="match status" value="2"/>
</dbReference>
<dbReference type="EMBL" id="CP028339">
    <property type="protein sequence ID" value="AVR87947.1"/>
    <property type="molecule type" value="Genomic_DNA"/>
</dbReference>
<dbReference type="EC" id="1.7.1.4" evidence="22"/>
<evidence type="ECO:0000256" key="2">
    <source>
        <dbReference type="ARBA" id="ARBA00005096"/>
    </source>
</evidence>
<dbReference type="InterPro" id="IPR006067">
    <property type="entry name" value="NO2/SO3_Rdtase_4Fe4S_dom"/>
</dbReference>
<dbReference type="Pfam" id="PF04324">
    <property type="entry name" value="Fer2_BFD"/>
    <property type="match status" value="2"/>
</dbReference>
<evidence type="ECO:0000256" key="11">
    <source>
        <dbReference type="ARBA" id="ARBA00023004"/>
    </source>
</evidence>
<feature type="domain" description="BFD-like [2Fe-2S]-binding" evidence="19">
    <location>
        <begin position="442"/>
        <end position="490"/>
    </location>
</feature>
<dbReference type="InterPro" id="IPR005117">
    <property type="entry name" value="NiRdtase/SiRdtase_haem-b_fer"/>
</dbReference>
<accession>A0A2R4BKV7</accession>
<evidence type="ECO:0000256" key="6">
    <source>
        <dbReference type="ARBA" id="ARBA00022630"/>
    </source>
</evidence>
<feature type="domain" description="NADH-rubredoxin oxidoreductase C-terminal" evidence="21">
    <location>
        <begin position="334"/>
        <end position="400"/>
    </location>
</feature>
<feature type="binding site" description="axial binding residue" evidence="16">
    <location>
        <position position="705"/>
    </location>
    <ligand>
        <name>siroheme</name>
        <dbReference type="ChEBI" id="CHEBI:60052"/>
    </ligand>
    <ligandPart>
        <name>Fe</name>
        <dbReference type="ChEBI" id="CHEBI:18248"/>
    </ligandPart>
</feature>
<comment type="pathway">
    <text evidence="2">Nitrogen metabolism; nitrate reduction (assimilation).</text>
</comment>
<comment type="cofactor">
    <cofactor evidence="16">
        <name>siroheme</name>
        <dbReference type="ChEBI" id="CHEBI:60052"/>
    </cofactor>
    <text evidence="16">Binds 1 siroheme per subunit.</text>
</comment>
<evidence type="ECO:0000256" key="10">
    <source>
        <dbReference type="ARBA" id="ARBA00023002"/>
    </source>
</evidence>
<protein>
    <submittedName>
        <fullName evidence="22">Nitrite reductase [NAD(P)H] large subunit</fullName>
        <ecNumber evidence="22">1.7.1.4</ecNumber>
    </submittedName>
</protein>
<feature type="domain" description="FAD/NAD(P)-binding" evidence="20">
    <location>
        <begin position="5"/>
        <end position="298"/>
    </location>
</feature>
<evidence type="ECO:0000256" key="13">
    <source>
        <dbReference type="ARBA" id="ARBA00023063"/>
    </source>
</evidence>
<dbReference type="PRINTS" id="PR00397">
    <property type="entry name" value="SIROHAEM"/>
</dbReference>
<dbReference type="PANTHER" id="PTHR43809:SF1">
    <property type="entry name" value="NITRITE REDUCTASE (NADH) LARGE SUBUNIT"/>
    <property type="match status" value="1"/>
</dbReference>
<dbReference type="SUPFAM" id="SSF56014">
    <property type="entry name" value="Nitrite and sulphite reductase 4Fe-4S domain-like"/>
    <property type="match status" value="1"/>
</dbReference>
<dbReference type="InterPro" id="IPR017121">
    <property type="entry name" value="Nitrite_Rdtase_lsu"/>
</dbReference>
<feature type="domain" description="Nitrite/sulphite reductase 4Fe-4S" evidence="17">
    <location>
        <begin position="652"/>
        <end position="789"/>
    </location>
</feature>
<dbReference type="Gene3D" id="3.50.50.60">
    <property type="entry name" value="FAD/NAD(P)-binding domain"/>
    <property type="match status" value="2"/>
</dbReference>
<dbReference type="GO" id="GO:0042128">
    <property type="term" value="P:nitrate assimilation"/>
    <property type="evidence" value="ECO:0007669"/>
    <property type="project" value="UniProtKB-UniRule"/>
</dbReference>
<dbReference type="Pfam" id="PF01077">
    <property type="entry name" value="NIR_SIR"/>
    <property type="match status" value="1"/>
</dbReference>
<dbReference type="InterPro" id="IPR012744">
    <property type="entry name" value="Nitri_red_NirB"/>
</dbReference>
<evidence type="ECO:0000256" key="3">
    <source>
        <dbReference type="ARBA" id="ARBA00010429"/>
    </source>
</evidence>
<dbReference type="NCBIfam" id="TIGR02374">
    <property type="entry name" value="nitri_red_nirB"/>
    <property type="match status" value="1"/>
</dbReference>
<evidence type="ECO:0000256" key="12">
    <source>
        <dbReference type="ARBA" id="ARBA00023014"/>
    </source>
</evidence>
<keyword evidence="12 16" id="KW-0411">Iron-sulfur</keyword>
<dbReference type="InterPro" id="IPR016156">
    <property type="entry name" value="FAD/NAD-linked_Rdtase_dimer_sf"/>
</dbReference>
<evidence type="ECO:0000313" key="22">
    <source>
        <dbReference type="EMBL" id="AVR87947.1"/>
    </source>
</evidence>
<dbReference type="GO" id="GO:0050661">
    <property type="term" value="F:NADP binding"/>
    <property type="evidence" value="ECO:0007669"/>
    <property type="project" value="UniProtKB-UniRule"/>
</dbReference>
<dbReference type="RefSeq" id="WP_107220262.1">
    <property type="nucleotide sequence ID" value="NZ_CP028339.1"/>
</dbReference>
<dbReference type="Gene3D" id="3.30.413.10">
    <property type="entry name" value="Sulfite Reductase Hemoprotein, domain 1"/>
    <property type="match status" value="1"/>
</dbReference>
<organism evidence="22 23">
    <name type="scientific">Thauera aromatica K172</name>
    <dbReference type="NCBI Taxonomy" id="44139"/>
    <lineage>
        <taxon>Bacteria</taxon>
        <taxon>Pseudomonadati</taxon>
        <taxon>Pseudomonadota</taxon>
        <taxon>Betaproteobacteria</taxon>
        <taxon>Rhodocyclales</taxon>
        <taxon>Zoogloeaceae</taxon>
        <taxon>Thauera</taxon>
    </lineage>
</organism>
<keyword evidence="7" id="KW-0001">2Fe-2S</keyword>
<dbReference type="Gene3D" id="1.10.10.1100">
    <property type="entry name" value="BFD-like [2Fe-2S]-binding domain"/>
    <property type="match status" value="1"/>
</dbReference>
<dbReference type="AlphaFoldDB" id="A0A2R4BKV7"/>
<feature type="binding site" evidence="16">
    <location>
        <position position="667"/>
    </location>
    <ligand>
        <name>[4Fe-4S] cluster</name>
        <dbReference type="ChEBI" id="CHEBI:49883"/>
    </ligand>
</feature>
<reference evidence="22 23" key="1">
    <citation type="submission" date="2018-03" db="EMBL/GenBank/DDBJ databases">
        <title>Complete genome sequence of Thauera aromatica, a model organism for studying aromatic compound degradation under denitrifying conditions.</title>
        <authorList>
            <person name="Lo H.-Y."/>
            <person name="Goris T."/>
            <person name="Boll M."/>
            <person name="Mueller J.A."/>
        </authorList>
    </citation>
    <scope>NUCLEOTIDE SEQUENCE [LARGE SCALE GENOMIC DNA]</scope>
    <source>
        <strain evidence="22 23">K172</strain>
    </source>
</reference>
<dbReference type="InterPro" id="IPR052034">
    <property type="entry name" value="NasD-like"/>
</dbReference>
<dbReference type="InterPro" id="IPR023753">
    <property type="entry name" value="FAD/NAD-binding_dom"/>
</dbReference>
<keyword evidence="5 16" id="KW-0349">Heme</keyword>
<dbReference type="InterPro" id="IPR036136">
    <property type="entry name" value="Nit/Sulf_reduc_fer-like_dom_sf"/>
</dbReference>
<dbReference type="GO" id="GO:0050660">
    <property type="term" value="F:flavin adenine dinucleotide binding"/>
    <property type="evidence" value="ECO:0007669"/>
    <property type="project" value="UniProtKB-UniRule"/>
</dbReference>
<dbReference type="InterPro" id="IPR036188">
    <property type="entry name" value="FAD/NAD-bd_sf"/>
</dbReference>
<dbReference type="InterPro" id="IPR006066">
    <property type="entry name" value="NO2/SO3_Rdtase_FeS/sirohaem_BS"/>
</dbReference>
<feature type="domain" description="Nitrite/Sulfite reductase ferredoxin-like" evidence="18">
    <location>
        <begin position="581"/>
        <end position="644"/>
    </location>
</feature>
<evidence type="ECO:0000256" key="7">
    <source>
        <dbReference type="ARBA" id="ARBA00022714"/>
    </source>
</evidence>
<feature type="binding site" evidence="16">
    <location>
        <position position="701"/>
    </location>
    <ligand>
        <name>[4Fe-4S] cluster</name>
        <dbReference type="ChEBI" id="CHEBI:49883"/>
    </ligand>
</feature>
<evidence type="ECO:0000256" key="15">
    <source>
        <dbReference type="PIRNR" id="PIRNR037149"/>
    </source>
</evidence>
<dbReference type="InterPro" id="IPR045854">
    <property type="entry name" value="NO2/SO3_Rdtase_4Fe4S_sf"/>
</dbReference>
<keyword evidence="8 16" id="KW-0479">Metal-binding</keyword>
<dbReference type="PROSITE" id="PS00365">
    <property type="entry name" value="NIR_SIR"/>
    <property type="match status" value="1"/>
</dbReference>
<dbReference type="PRINTS" id="PR00411">
    <property type="entry name" value="PNDRDTASEI"/>
</dbReference>
<keyword evidence="10 22" id="KW-0560">Oxidoreductase</keyword>
<comment type="cofactor">
    <cofactor evidence="1 15">
        <name>FAD</name>
        <dbReference type="ChEBI" id="CHEBI:57692"/>
    </cofactor>
</comment>
<dbReference type="PRINTS" id="PR00368">
    <property type="entry name" value="FADPNR"/>
</dbReference>
<evidence type="ECO:0000259" key="17">
    <source>
        <dbReference type="Pfam" id="PF01077"/>
    </source>
</evidence>
<evidence type="ECO:0000259" key="18">
    <source>
        <dbReference type="Pfam" id="PF03460"/>
    </source>
</evidence>
<dbReference type="InterPro" id="IPR007419">
    <property type="entry name" value="BFD-like_2Fe2S-bd_dom"/>
</dbReference>
<gene>
    <name evidence="22" type="ORF">Tharo_1008</name>
</gene>
<sequence length="832" mass="89984">MKKLKLVLVGNGMAGVRTLEELLKLAPDLYDITVFGAEPHGNYNRILLSPVLAGEMTLPEIMLNDLAWYREHGITLHAGTTVTKIDRVRRKVLAEAADGSVTEAGYDRLLLATGSTPFIPPIPGNELAGVLGYRDIADTEAMIEAAGKYRYAVVIGAGLLGLEAANGLMLRGMDVTVVHLGEWIMERQLDRAAADMLQASLEAKGMKFLLARHTEALLPARGTGGEGEARVGAVRFKDGTEIPADLVVVAAGIRPSYALAEAAGLYCGSGRVRGIHVSDTLQTVTDPRIYAVGECVAHRGVAYGLVAPLFEQGKVCANHLANFGIGQYRGSVTSTKLKVTGIDVFSAGDFSGGPGTEEIVLHDKQGGVYKRVVLKDDRIVGSVLYGDTADGSWYFQLMKDRQSVAEIRDQLMFGHSFGSTRLGDAGHKGENRAASMPDSAEVCGCNGVCKGTIVKAIKEKGLFTLDEVKKHTKAASSCGSCTGLVEQILASTVGGAYQAVSAHDKPVCACTELSHGQVRRAIREHKLLTIADATAFMEWKTADGCATCRPALNYYLVSTWPHEAVDDPQSRFINERAHANIQKDGTFSVVPRMLGGITTPDELRRIADVADKYRIPTVKVTGGQRIDLLGVKREDLPKVWKDLGMASGHAYGKSIRTVKTCVGAEHCRFGTQRSMAMGVDLEKMLFGMWSPHKVKLAVSGCPRNCAEAGIKDIGVIGVDSGWELYVAGNGGIKTEVAQFLCKVASREEVMEYSAAFLQLYREEGFYLERTVHYVHRVGLEHVKKRVVDDAESRHALHQRLLFAVQDYADPWAARAADDAEAALKTPFETLHA</sequence>
<evidence type="ECO:0000256" key="14">
    <source>
        <dbReference type="ARBA" id="ARBA00034078"/>
    </source>
</evidence>
<dbReference type="CDD" id="cd19944">
    <property type="entry name" value="NirB_Fer2_BFD-like_2"/>
    <property type="match status" value="1"/>
</dbReference>
<feature type="domain" description="BFD-like [2Fe-2S]-binding" evidence="19">
    <location>
        <begin position="507"/>
        <end position="556"/>
    </location>
</feature>
<dbReference type="InterPro" id="IPR041854">
    <property type="entry name" value="BFD-like_2Fe2S-bd_dom_sf"/>
</dbReference>
<comment type="cofactor">
    <cofactor evidence="14">
        <name>[2Fe-2S] cluster</name>
        <dbReference type="ChEBI" id="CHEBI:190135"/>
    </cofactor>
</comment>
<evidence type="ECO:0000259" key="21">
    <source>
        <dbReference type="Pfam" id="PF18267"/>
    </source>
</evidence>
<dbReference type="PIRSF" id="PIRSF037149">
    <property type="entry name" value="NirB"/>
    <property type="match status" value="1"/>
</dbReference>
<name>A0A2R4BKV7_THAAR</name>
<keyword evidence="11 16" id="KW-0408">Iron</keyword>
<dbReference type="GO" id="GO:0046872">
    <property type="term" value="F:metal ion binding"/>
    <property type="evidence" value="ECO:0007669"/>
    <property type="project" value="UniProtKB-KW"/>
</dbReference>
<keyword evidence="4 16" id="KW-0004">4Fe-4S</keyword>
<dbReference type="Pfam" id="PF18267">
    <property type="entry name" value="Rubredoxin_C"/>
    <property type="match status" value="1"/>
</dbReference>
<feature type="binding site" evidence="16">
    <location>
        <position position="661"/>
    </location>
    <ligand>
        <name>[4Fe-4S] cluster</name>
        <dbReference type="ChEBI" id="CHEBI:49883"/>
    </ligand>
</feature>
<keyword evidence="6 15" id="KW-0285">Flavoprotein</keyword>
<dbReference type="GO" id="GO:0020037">
    <property type="term" value="F:heme binding"/>
    <property type="evidence" value="ECO:0007669"/>
    <property type="project" value="InterPro"/>
</dbReference>
<dbReference type="PANTHER" id="PTHR43809">
    <property type="entry name" value="NITRITE REDUCTASE (NADH) LARGE SUBUNIT"/>
    <property type="match status" value="1"/>
</dbReference>
<evidence type="ECO:0000256" key="16">
    <source>
        <dbReference type="PIRSR" id="PIRSR037149-1"/>
    </source>
</evidence>
<evidence type="ECO:0000313" key="23">
    <source>
        <dbReference type="Proteomes" id="UP000241885"/>
    </source>
</evidence>
<comment type="cofactor">
    <cofactor evidence="16">
        <name>[4Fe-4S] cluster</name>
        <dbReference type="ChEBI" id="CHEBI:49883"/>
    </cofactor>
    <text evidence="16">Binds 1 [4Fe-4S] cluster per subunit.</text>
</comment>
<proteinExistence type="inferred from homology"/>
<dbReference type="Gene3D" id="3.30.390.30">
    <property type="match status" value="1"/>
</dbReference>
<dbReference type="GO" id="GO:0051539">
    <property type="term" value="F:4 iron, 4 sulfur cluster binding"/>
    <property type="evidence" value="ECO:0007669"/>
    <property type="project" value="UniProtKB-KW"/>
</dbReference>
<dbReference type="GO" id="GO:0051537">
    <property type="term" value="F:2 iron, 2 sulfur cluster binding"/>
    <property type="evidence" value="ECO:0007669"/>
    <property type="project" value="UniProtKB-KW"/>
</dbReference>
<evidence type="ECO:0000259" key="20">
    <source>
        <dbReference type="Pfam" id="PF07992"/>
    </source>
</evidence>
<evidence type="ECO:0000259" key="19">
    <source>
        <dbReference type="Pfam" id="PF04324"/>
    </source>
</evidence>
<evidence type="ECO:0000256" key="4">
    <source>
        <dbReference type="ARBA" id="ARBA00022485"/>
    </source>
</evidence>
<evidence type="ECO:0000256" key="1">
    <source>
        <dbReference type="ARBA" id="ARBA00001974"/>
    </source>
</evidence>
<evidence type="ECO:0000256" key="5">
    <source>
        <dbReference type="ARBA" id="ARBA00022617"/>
    </source>
</evidence>
<dbReference type="SUPFAM" id="SSF55124">
    <property type="entry name" value="Nitrite/Sulfite reductase N-terminal domain-like"/>
    <property type="match status" value="1"/>
</dbReference>
<dbReference type="CDD" id="cd19943">
    <property type="entry name" value="NirB_Fer2_BFD-like_1"/>
    <property type="match status" value="1"/>
</dbReference>
<keyword evidence="23" id="KW-1185">Reference proteome</keyword>
<feature type="binding site" evidence="16">
    <location>
        <position position="705"/>
    </location>
    <ligand>
        <name>[4Fe-4S] cluster</name>
        <dbReference type="ChEBI" id="CHEBI:49883"/>
    </ligand>
</feature>